<gene>
    <name evidence="2" type="ORF">Voc01_073610</name>
</gene>
<dbReference type="EMBL" id="BOPH01000101">
    <property type="protein sequence ID" value="GIJ72444.1"/>
    <property type="molecule type" value="Genomic_DNA"/>
</dbReference>
<keyword evidence="3" id="KW-1185">Reference proteome</keyword>
<dbReference type="InterPro" id="IPR026337">
    <property type="entry name" value="AKG_HExxH"/>
</dbReference>
<dbReference type="Proteomes" id="UP000635606">
    <property type="component" value="Unassembled WGS sequence"/>
</dbReference>
<evidence type="ECO:0000256" key="1">
    <source>
        <dbReference type="SAM" id="MobiDB-lite"/>
    </source>
</evidence>
<feature type="compositionally biased region" description="Low complexity" evidence="1">
    <location>
        <begin position="471"/>
        <end position="483"/>
    </location>
</feature>
<reference evidence="2" key="1">
    <citation type="submission" date="2021-01" db="EMBL/GenBank/DDBJ databases">
        <title>Whole genome shotgun sequence of Virgisporangium ochraceum NBRC 16418.</title>
        <authorList>
            <person name="Komaki H."/>
            <person name="Tamura T."/>
        </authorList>
    </citation>
    <scope>NUCLEOTIDE SEQUENCE</scope>
    <source>
        <strain evidence="2">NBRC 16418</strain>
    </source>
</reference>
<evidence type="ECO:0000313" key="3">
    <source>
        <dbReference type="Proteomes" id="UP000635606"/>
    </source>
</evidence>
<accession>A0A8J4EF51</accession>
<dbReference type="RefSeq" id="WP_203932295.1">
    <property type="nucleotide sequence ID" value="NZ_BOPH01000101.1"/>
</dbReference>
<comment type="caution">
    <text evidence="2">The sequence shown here is derived from an EMBL/GenBank/DDBJ whole genome shotgun (WGS) entry which is preliminary data.</text>
</comment>
<proteinExistence type="predicted"/>
<protein>
    <submittedName>
        <fullName evidence="2">HEXXH motif domain-containing protein</fullName>
    </submittedName>
</protein>
<sequence length="545" mass="58688">MSHDLVHDVGLGRETPATMAALRDGQDAKRLALLRVLHLTAGRRHPDAVAASGFATAFDHLRGLPPAEIATVLRWPNVGPWLARTLHRAQHGDDDATPLWVDLGYLGWLVAAHRLTTGRGGTVRVVVRDGLVLLPGIAGLRVAGTGHGVTDLVIGDDATARPADGGAETLPLRRLTAGTVEVVLDDLDPYRDLSDPYSARQVGADPPRLTDAQARTWQEHFAAGWRLLLDRFPAYAAAMRAGLATVVPLTADPHPVGVSFTSYDAFGCVNMSAARGGAQFALALIHEFQHGKLAALTDLVRLHEPDATRHLYAPWRDDPRPLVGLLQGIYAHIGVTGFWCAMRQVDDSPTADVEFARWRAQVDRALDEVRTSPLLTPAGRVFVAAMTESMARFRDEKVPDHAATVADDSSLAHRVAWCVRNRTVDAAAVADLVDRWRAGRPPGPLPEPRLRDRLDVPREFRVDATPGFLRPEPTTPTDPTTPTGRSDDPAAWARLALTVAHVVPEPALAVLRERADVVCAVNAGLGEPADLPALLGWFAGTTGDG</sequence>
<organism evidence="2 3">
    <name type="scientific">Virgisporangium ochraceum</name>
    <dbReference type="NCBI Taxonomy" id="65505"/>
    <lineage>
        <taxon>Bacteria</taxon>
        <taxon>Bacillati</taxon>
        <taxon>Actinomycetota</taxon>
        <taxon>Actinomycetes</taxon>
        <taxon>Micromonosporales</taxon>
        <taxon>Micromonosporaceae</taxon>
        <taxon>Virgisporangium</taxon>
    </lineage>
</organism>
<name>A0A8J4EF51_9ACTN</name>
<dbReference type="AlphaFoldDB" id="A0A8J4EF51"/>
<feature type="region of interest" description="Disordered" evidence="1">
    <location>
        <begin position="465"/>
        <end position="488"/>
    </location>
</feature>
<dbReference type="NCBIfam" id="TIGR04267">
    <property type="entry name" value="mod_HExxH"/>
    <property type="match status" value="1"/>
</dbReference>
<evidence type="ECO:0000313" key="2">
    <source>
        <dbReference type="EMBL" id="GIJ72444.1"/>
    </source>
</evidence>